<protein>
    <submittedName>
        <fullName evidence="1">Uncharacterized protein</fullName>
    </submittedName>
</protein>
<accession>A0A182KGJ3</accession>
<dbReference type="VEuPathDB" id="VectorBase:ACHR009881"/>
<keyword evidence="2" id="KW-1185">Reference proteome</keyword>
<proteinExistence type="predicted"/>
<dbReference type="AlphaFoldDB" id="A0A182KGJ3"/>
<evidence type="ECO:0000313" key="2">
    <source>
        <dbReference type="Proteomes" id="UP000075881"/>
    </source>
</evidence>
<reference evidence="1" key="2">
    <citation type="submission" date="2020-05" db="UniProtKB">
        <authorList>
            <consortium name="EnsemblMetazoa"/>
        </authorList>
    </citation>
    <scope>IDENTIFICATION</scope>
    <source>
        <strain evidence="1">ACHKN1017</strain>
    </source>
</reference>
<reference evidence="2" key="1">
    <citation type="submission" date="2013-03" db="EMBL/GenBank/DDBJ databases">
        <title>The Genome Sequence of Anopheles christyi ACHKN1017.</title>
        <authorList>
            <consortium name="The Broad Institute Genomics Platform"/>
            <person name="Neafsey D.E."/>
            <person name="Besansky N."/>
            <person name="Walker B."/>
            <person name="Young S.K."/>
            <person name="Zeng Q."/>
            <person name="Gargeya S."/>
            <person name="Fitzgerald M."/>
            <person name="Haas B."/>
            <person name="Abouelleil A."/>
            <person name="Allen A.W."/>
            <person name="Alvarado L."/>
            <person name="Arachchi H.M."/>
            <person name="Berlin A.M."/>
            <person name="Chapman S.B."/>
            <person name="Gainer-Dewar J."/>
            <person name="Goldberg J."/>
            <person name="Griggs A."/>
            <person name="Gujja S."/>
            <person name="Hansen M."/>
            <person name="Howarth C."/>
            <person name="Imamovic A."/>
            <person name="Ireland A."/>
            <person name="Larimer J."/>
            <person name="McCowan C."/>
            <person name="Murphy C."/>
            <person name="Pearson M."/>
            <person name="Poon T.W."/>
            <person name="Priest M."/>
            <person name="Roberts A."/>
            <person name="Saif S."/>
            <person name="Shea T."/>
            <person name="Sisk P."/>
            <person name="Sykes S."/>
            <person name="Wortman J."/>
            <person name="Nusbaum C."/>
            <person name="Birren B."/>
        </authorList>
    </citation>
    <scope>NUCLEOTIDE SEQUENCE [LARGE SCALE GENOMIC DNA]</scope>
    <source>
        <strain evidence="2">ACHKN1017</strain>
    </source>
</reference>
<sequence length="105" mass="12454">MASWSCRGFRERKLCKKAVPVAFCTAPRPRTSIKARSRQVWTARRSSSWRSSSTRKMVRRFGACWTLCRSKMKSARLYFSSHRTRMSRRRKCRRCRCRTNVIAVS</sequence>
<evidence type="ECO:0000313" key="1">
    <source>
        <dbReference type="EnsemblMetazoa" id="ACHR009881-PA"/>
    </source>
</evidence>
<organism evidence="1 2">
    <name type="scientific">Anopheles christyi</name>
    <dbReference type="NCBI Taxonomy" id="43041"/>
    <lineage>
        <taxon>Eukaryota</taxon>
        <taxon>Metazoa</taxon>
        <taxon>Ecdysozoa</taxon>
        <taxon>Arthropoda</taxon>
        <taxon>Hexapoda</taxon>
        <taxon>Insecta</taxon>
        <taxon>Pterygota</taxon>
        <taxon>Neoptera</taxon>
        <taxon>Endopterygota</taxon>
        <taxon>Diptera</taxon>
        <taxon>Nematocera</taxon>
        <taxon>Culicoidea</taxon>
        <taxon>Culicidae</taxon>
        <taxon>Anophelinae</taxon>
        <taxon>Anopheles</taxon>
    </lineage>
</organism>
<dbReference type="EnsemblMetazoa" id="ACHR009881-RA">
    <property type="protein sequence ID" value="ACHR009881-PA"/>
    <property type="gene ID" value="ACHR009881"/>
</dbReference>
<name>A0A182KGJ3_9DIPT</name>
<dbReference type="Proteomes" id="UP000075881">
    <property type="component" value="Unassembled WGS sequence"/>
</dbReference>